<evidence type="ECO:0000256" key="2">
    <source>
        <dbReference type="SAM" id="SignalP"/>
    </source>
</evidence>
<keyword evidence="4" id="KW-1185">Reference proteome</keyword>
<keyword evidence="2" id="KW-0732">Signal</keyword>
<sequence length="156" mass="16831">MCKEAPTRHLLIITLASILALAACDRKSETHDPDTQPTDTPTSDQSMDDTVVIDENDTSDDTTGSDDSNTGAAAATGDSDEVLICTKEWFEWVNNQVLATSSEMIAEQYPTGLPDVGSDEWFMAVDKLTGGDGAHGPDGGSDEWCMMVQQRLQKTE</sequence>
<evidence type="ECO:0000256" key="1">
    <source>
        <dbReference type="SAM" id="MobiDB-lite"/>
    </source>
</evidence>
<evidence type="ECO:0008006" key="5">
    <source>
        <dbReference type="Google" id="ProtNLM"/>
    </source>
</evidence>
<accession>A0ABW3UB77</accession>
<organism evidence="3 4">
    <name type="scientific">Microbulbifer celer</name>
    <dbReference type="NCBI Taxonomy" id="435905"/>
    <lineage>
        <taxon>Bacteria</taxon>
        <taxon>Pseudomonadati</taxon>
        <taxon>Pseudomonadota</taxon>
        <taxon>Gammaproteobacteria</taxon>
        <taxon>Cellvibrionales</taxon>
        <taxon>Microbulbiferaceae</taxon>
        <taxon>Microbulbifer</taxon>
    </lineage>
</organism>
<reference evidence="4" key="1">
    <citation type="journal article" date="2019" name="Int. J. Syst. Evol. Microbiol.">
        <title>The Global Catalogue of Microorganisms (GCM) 10K type strain sequencing project: providing services to taxonomists for standard genome sequencing and annotation.</title>
        <authorList>
            <consortium name="The Broad Institute Genomics Platform"/>
            <consortium name="The Broad Institute Genome Sequencing Center for Infectious Disease"/>
            <person name="Wu L."/>
            <person name="Ma J."/>
        </authorList>
    </citation>
    <scope>NUCLEOTIDE SEQUENCE [LARGE SCALE GENOMIC DNA]</scope>
    <source>
        <strain evidence="4">CCUG 54356</strain>
    </source>
</reference>
<proteinExistence type="predicted"/>
<protein>
    <recommendedName>
        <fullName evidence="5">Secreted protein</fullName>
    </recommendedName>
</protein>
<evidence type="ECO:0000313" key="4">
    <source>
        <dbReference type="Proteomes" id="UP001597264"/>
    </source>
</evidence>
<dbReference type="EMBL" id="JBHTLR010000029">
    <property type="protein sequence ID" value="MFD1218178.1"/>
    <property type="molecule type" value="Genomic_DNA"/>
</dbReference>
<evidence type="ECO:0000313" key="3">
    <source>
        <dbReference type="EMBL" id="MFD1218178.1"/>
    </source>
</evidence>
<feature type="chain" id="PRO_5045575807" description="Secreted protein" evidence="2">
    <location>
        <begin position="23"/>
        <end position="156"/>
    </location>
</feature>
<feature type="compositionally biased region" description="Low complexity" evidence="1">
    <location>
        <begin position="35"/>
        <end position="45"/>
    </location>
</feature>
<comment type="caution">
    <text evidence="3">The sequence shown here is derived from an EMBL/GenBank/DDBJ whole genome shotgun (WGS) entry which is preliminary data.</text>
</comment>
<feature type="region of interest" description="Disordered" evidence="1">
    <location>
        <begin position="28"/>
        <end position="77"/>
    </location>
</feature>
<dbReference type="Proteomes" id="UP001597264">
    <property type="component" value="Unassembled WGS sequence"/>
</dbReference>
<name>A0ABW3UB77_9GAMM</name>
<dbReference type="PROSITE" id="PS51257">
    <property type="entry name" value="PROKAR_LIPOPROTEIN"/>
    <property type="match status" value="1"/>
</dbReference>
<feature type="signal peptide" evidence="2">
    <location>
        <begin position="1"/>
        <end position="22"/>
    </location>
</feature>
<dbReference type="RefSeq" id="WP_230434915.1">
    <property type="nucleotide sequence ID" value="NZ_CP087715.1"/>
</dbReference>
<feature type="compositionally biased region" description="Acidic residues" evidence="1">
    <location>
        <begin position="51"/>
        <end position="64"/>
    </location>
</feature>
<gene>
    <name evidence="3" type="ORF">ACFQ2X_16375</name>
</gene>